<keyword evidence="8" id="KW-0812">Transmembrane</keyword>
<feature type="domain" description="DDE Tnp4" evidence="9">
    <location>
        <begin position="193"/>
        <end position="353"/>
    </location>
</feature>
<feature type="transmembrane region" description="Helical" evidence="8">
    <location>
        <begin position="33"/>
        <end position="53"/>
    </location>
</feature>
<dbReference type="InterPro" id="IPR058353">
    <property type="entry name" value="DUF8040"/>
</dbReference>
<comment type="cofactor">
    <cofactor evidence="1">
        <name>a divalent metal cation</name>
        <dbReference type="ChEBI" id="CHEBI:60240"/>
    </cofactor>
</comment>
<dbReference type="RefSeq" id="XP_060674766.1">
    <property type="nucleotide sequence ID" value="XM_060818783.1"/>
</dbReference>
<evidence type="ECO:0000313" key="11">
    <source>
        <dbReference type="Proteomes" id="UP001652623"/>
    </source>
</evidence>
<dbReference type="GeneID" id="125420823"/>
<comment type="similarity">
    <text evidence="3">Belongs to the HARBI1 family.</text>
</comment>
<evidence type="ECO:0000256" key="8">
    <source>
        <dbReference type="SAM" id="Phobius"/>
    </source>
</evidence>
<evidence type="ECO:0000256" key="2">
    <source>
        <dbReference type="ARBA" id="ARBA00004123"/>
    </source>
</evidence>
<reference evidence="12" key="1">
    <citation type="submission" date="2025-08" db="UniProtKB">
        <authorList>
            <consortium name="RefSeq"/>
        </authorList>
    </citation>
    <scope>IDENTIFICATION</scope>
    <source>
        <tissue evidence="12">Seedling</tissue>
    </source>
</reference>
<name>A0ABM4ADG0_ZIZJJ</name>
<dbReference type="PANTHER" id="PTHR22930:SF293">
    <property type="entry name" value="PROTEIN ALP1-LIKE"/>
    <property type="match status" value="1"/>
</dbReference>
<evidence type="ECO:0000259" key="9">
    <source>
        <dbReference type="Pfam" id="PF13359"/>
    </source>
</evidence>
<protein>
    <submittedName>
        <fullName evidence="12">Protein ALP1-like isoform X1</fullName>
    </submittedName>
</protein>
<evidence type="ECO:0000256" key="6">
    <source>
        <dbReference type="ARBA" id="ARBA00022801"/>
    </source>
</evidence>
<evidence type="ECO:0000256" key="5">
    <source>
        <dbReference type="ARBA" id="ARBA00022723"/>
    </source>
</evidence>
<evidence type="ECO:0000313" key="12">
    <source>
        <dbReference type="RefSeq" id="XP_060674766.1"/>
    </source>
</evidence>
<dbReference type="InterPro" id="IPR027806">
    <property type="entry name" value="HARBI1_dom"/>
</dbReference>
<dbReference type="Pfam" id="PF13359">
    <property type="entry name" value="DDE_Tnp_4"/>
    <property type="match status" value="1"/>
</dbReference>
<keyword evidence="11" id="KW-1185">Reference proteome</keyword>
<evidence type="ECO:0000256" key="7">
    <source>
        <dbReference type="ARBA" id="ARBA00023242"/>
    </source>
</evidence>
<proteinExistence type="inferred from homology"/>
<organism evidence="11 12">
    <name type="scientific">Ziziphus jujuba</name>
    <name type="common">Chinese jujube</name>
    <name type="synonym">Ziziphus sativa</name>
    <dbReference type="NCBI Taxonomy" id="326968"/>
    <lineage>
        <taxon>Eukaryota</taxon>
        <taxon>Viridiplantae</taxon>
        <taxon>Streptophyta</taxon>
        <taxon>Embryophyta</taxon>
        <taxon>Tracheophyta</taxon>
        <taxon>Spermatophyta</taxon>
        <taxon>Magnoliopsida</taxon>
        <taxon>eudicotyledons</taxon>
        <taxon>Gunneridae</taxon>
        <taxon>Pentapetalae</taxon>
        <taxon>rosids</taxon>
        <taxon>fabids</taxon>
        <taxon>Rosales</taxon>
        <taxon>Rhamnaceae</taxon>
        <taxon>Paliureae</taxon>
        <taxon>Ziziphus</taxon>
    </lineage>
</organism>
<accession>A0ABM4ADG0</accession>
<dbReference type="Pfam" id="PF26138">
    <property type="entry name" value="DUF8040"/>
    <property type="match status" value="1"/>
</dbReference>
<keyword evidence="8" id="KW-1133">Transmembrane helix</keyword>
<dbReference type="InterPro" id="IPR045249">
    <property type="entry name" value="HARBI1-like"/>
</dbReference>
<evidence type="ECO:0000256" key="1">
    <source>
        <dbReference type="ARBA" id="ARBA00001968"/>
    </source>
</evidence>
<gene>
    <name evidence="12" type="primary">LOC125420823</name>
</gene>
<feature type="domain" description="DUF8040" evidence="10">
    <location>
        <begin position="74"/>
        <end position="161"/>
    </location>
</feature>
<evidence type="ECO:0000256" key="3">
    <source>
        <dbReference type="ARBA" id="ARBA00006958"/>
    </source>
</evidence>
<evidence type="ECO:0000259" key="10">
    <source>
        <dbReference type="Pfam" id="PF26138"/>
    </source>
</evidence>
<keyword evidence="5" id="KW-0479">Metal-binding</keyword>
<keyword evidence="6" id="KW-0378">Hydrolase</keyword>
<evidence type="ECO:0000256" key="4">
    <source>
        <dbReference type="ARBA" id="ARBA00022722"/>
    </source>
</evidence>
<dbReference type="Proteomes" id="UP001652623">
    <property type="component" value="Chromosome 7"/>
</dbReference>
<comment type="subcellular location">
    <subcellularLocation>
        <location evidence="2">Nucleus</location>
    </subcellularLocation>
</comment>
<keyword evidence="8" id="KW-0472">Membrane</keyword>
<dbReference type="PANTHER" id="PTHR22930">
    <property type="match status" value="1"/>
</dbReference>
<sequence>MFVLFLFFIFFFFVVNMDRRRLAALLMLPNDKAFEYFCTCFIVVGFMYMYVAMRLRNDRGVRNRINRTAELRSSFVTSLLDNDVNCISQLRMDRRTFGILCQLLRHDGYVKRDGTVTLEEQVCIFLHIIAHHTKNRTIITRFNRSGETVSRYFNSVLNGVLRLHGTLLRHPEPVSDNCSDDRWKIFKNCLGALDGTYIKVNVPEIDKPRYRTRKGEIATNVLGVCNPNMEFIFVLPGWEGSASDSRVLRDALSRPNGLKVPTGYYYLVDAGYTNGEGFLAPYRGTRYHLSEWRDGCAPANHEEYFNMKHASARNIIERCFGVLKMRWAILRSPSFYPISTQIKIITACCLIHNLIRREMALDPGEAEFDMSNDADISGDEDIIGSIGSSDQWTNWRNELARQMFDEWRSRRG</sequence>
<keyword evidence="4" id="KW-0540">Nuclease</keyword>
<keyword evidence="7" id="KW-0539">Nucleus</keyword>